<dbReference type="EMBL" id="UXUI01001424">
    <property type="protein sequence ID" value="VDD85440.1"/>
    <property type="molecule type" value="Genomic_DNA"/>
</dbReference>
<reference evidence="2 3" key="2">
    <citation type="submission" date="2018-10" db="EMBL/GenBank/DDBJ databases">
        <authorList>
            <consortium name="Pathogen Informatics"/>
        </authorList>
    </citation>
    <scope>NUCLEOTIDE SEQUENCE [LARGE SCALE GENOMIC DNA]</scope>
</reference>
<protein>
    <submittedName>
        <fullName evidence="4">Transposase</fullName>
    </submittedName>
</protein>
<dbReference type="Proteomes" id="UP000274131">
    <property type="component" value="Unassembled WGS sequence"/>
</dbReference>
<evidence type="ECO:0000313" key="2">
    <source>
        <dbReference type="EMBL" id="VDD85440.1"/>
    </source>
</evidence>
<feature type="region of interest" description="Disordered" evidence="1">
    <location>
        <begin position="42"/>
        <end position="66"/>
    </location>
</feature>
<evidence type="ECO:0000313" key="3">
    <source>
        <dbReference type="Proteomes" id="UP000274131"/>
    </source>
</evidence>
<sequence length="66" mass="7759">MCLSRKRRNAHVQNTKYGPAGCGESRRTYQGFERLRRIQRHHLQLDKPAARPQYRQGQAPGDARKR</sequence>
<dbReference type="WBParaSite" id="EVEC_0000085901-mRNA-1">
    <property type="protein sequence ID" value="EVEC_0000085901-mRNA-1"/>
    <property type="gene ID" value="EVEC_0000085901"/>
</dbReference>
<reference evidence="4" key="1">
    <citation type="submission" date="2017-02" db="UniProtKB">
        <authorList>
            <consortium name="WormBaseParasite"/>
        </authorList>
    </citation>
    <scope>IDENTIFICATION</scope>
</reference>
<keyword evidence="3" id="KW-1185">Reference proteome</keyword>
<feature type="region of interest" description="Disordered" evidence="1">
    <location>
        <begin position="1"/>
        <end position="25"/>
    </location>
</feature>
<evidence type="ECO:0000256" key="1">
    <source>
        <dbReference type="SAM" id="MobiDB-lite"/>
    </source>
</evidence>
<accession>A0A0N4UU18</accession>
<evidence type="ECO:0000313" key="4">
    <source>
        <dbReference type="WBParaSite" id="EVEC_0000085901-mRNA-1"/>
    </source>
</evidence>
<dbReference type="AlphaFoldDB" id="A0A0N4UU18"/>
<organism evidence="4">
    <name type="scientific">Enterobius vermicularis</name>
    <name type="common">Human pinworm</name>
    <dbReference type="NCBI Taxonomy" id="51028"/>
    <lineage>
        <taxon>Eukaryota</taxon>
        <taxon>Metazoa</taxon>
        <taxon>Ecdysozoa</taxon>
        <taxon>Nematoda</taxon>
        <taxon>Chromadorea</taxon>
        <taxon>Rhabditida</taxon>
        <taxon>Spirurina</taxon>
        <taxon>Oxyuridomorpha</taxon>
        <taxon>Oxyuroidea</taxon>
        <taxon>Oxyuridae</taxon>
        <taxon>Enterobius</taxon>
    </lineage>
</organism>
<name>A0A0N4UU18_ENTVE</name>
<gene>
    <name evidence="2" type="ORF">EVEC_LOCUS583</name>
</gene>
<feature type="compositionally biased region" description="Basic residues" evidence="1">
    <location>
        <begin position="1"/>
        <end position="10"/>
    </location>
</feature>
<proteinExistence type="predicted"/>